<comment type="caution">
    <text evidence="2">The sequence shown here is derived from an EMBL/GenBank/DDBJ whole genome shotgun (WGS) entry which is preliminary data.</text>
</comment>
<sequence length="182" mass="20627">MSHTVRVRHVENSNADESTTSRATCNQPVKDNTYFLEDGDCVFIVEGTLFKLHKWSLCRDPESMFHGMFSLPQTTSAQSMEPIPLSDTANDFRALCWALYALPCEIQDQNDSGTDISRLVAVANMSHKYSLPAFEKWALSMIWQHFQPRGDYLTDCPQKMLDMMYEVTRACAASSRKNGCPV</sequence>
<evidence type="ECO:0000313" key="2">
    <source>
        <dbReference type="EMBL" id="KAJ7719596.1"/>
    </source>
</evidence>
<organism evidence="2 3">
    <name type="scientific">Mycena metata</name>
    <dbReference type="NCBI Taxonomy" id="1033252"/>
    <lineage>
        <taxon>Eukaryota</taxon>
        <taxon>Fungi</taxon>
        <taxon>Dikarya</taxon>
        <taxon>Basidiomycota</taxon>
        <taxon>Agaricomycotina</taxon>
        <taxon>Agaricomycetes</taxon>
        <taxon>Agaricomycetidae</taxon>
        <taxon>Agaricales</taxon>
        <taxon>Marasmiineae</taxon>
        <taxon>Mycenaceae</taxon>
        <taxon>Mycena</taxon>
    </lineage>
</organism>
<evidence type="ECO:0000313" key="3">
    <source>
        <dbReference type="Proteomes" id="UP001215598"/>
    </source>
</evidence>
<reference evidence="2" key="1">
    <citation type="submission" date="2023-03" db="EMBL/GenBank/DDBJ databases">
        <title>Massive genome expansion in bonnet fungi (Mycena s.s.) driven by repeated elements and novel gene families across ecological guilds.</title>
        <authorList>
            <consortium name="Lawrence Berkeley National Laboratory"/>
            <person name="Harder C.B."/>
            <person name="Miyauchi S."/>
            <person name="Viragh M."/>
            <person name="Kuo A."/>
            <person name="Thoen E."/>
            <person name="Andreopoulos B."/>
            <person name="Lu D."/>
            <person name="Skrede I."/>
            <person name="Drula E."/>
            <person name="Henrissat B."/>
            <person name="Morin E."/>
            <person name="Kohler A."/>
            <person name="Barry K."/>
            <person name="LaButti K."/>
            <person name="Morin E."/>
            <person name="Salamov A."/>
            <person name="Lipzen A."/>
            <person name="Mereny Z."/>
            <person name="Hegedus B."/>
            <person name="Baldrian P."/>
            <person name="Stursova M."/>
            <person name="Weitz H."/>
            <person name="Taylor A."/>
            <person name="Grigoriev I.V."/>
            <person name="Nagy L.G."/>
            <person name="Martin F."/>
            <person name="Kauserud H."/>
        </authorList>
    </citation>
    <scope>NUCLEOTIDE SEQUENCE</scope>
    <source>
        <strain evidence="2">CBHHK182m</strain>
    </source>
</reference>
<dbReference type="Proteomes" id="UP001215598">
    <property type="component" value="Unassembled WGS sequence"/>
</dbReference>
<dbReference type="EMBL" id="JARKIB010000250">
    <property type="protein sequence ID" value="KAJ7719596.1"/>
    <property type="molecule type" value="Genomic_DNA"/>
</dbReference>
<dbReference type="AlphaFoldDB" id="A0AAD7MIV4"/>
<evidence type="ECO:0000256" key="1">
    <source>
        <dbReference type="SAM" id="MobiDB-lite"/>
    </source>
</evidence>
<evidence type="ECO:0008006" key="4">
    <source>
        <dbReference type="Google" id="ProtNLM"/>
    </source>
</evidence>
<dbReference type="Gene3D" id="3.30.710.10">
    <property type="entry name" value="Potassium Channel Kv1.1, Chain A"/>
    <property type="match status" value="1"/>
</dbReference>
<proteinExistence type="predicted"/>
<feature type="compositionally biased region" description="Polar residues" evidence="1">
    <location>
        <begin position="12"/>
        <end position="24"/>
    </location>
</feature>
<feature type="region of interest" description="Disordered" evidence="1">
    <location>
        <begin position="1"/>
        <end position="24"/>
    </location>
</feature>
<protein>
    <recommendedName>
        <fullName evidence="4">BTB domain-containing protein</fullName>
    </recommendedName>
</protein>
<gene>
    <name evidence="2" type="ORF">B0H16DRAFT_1336563</name>
</gene>
<keyword evidence="3" id="KW-1185">Reference proteome</keyword>
<dbReference type="InterPro" id="IPR011333">
    <property type="entry name" value="SKP1/BTB/POZ_sf"/>
</dbReference>
<accession>A0AAD7MIV4</accession>
<name>A0AAD7MIV4_9AGAR</name>